<dbReference type="FunFam" id="1.20.5.170:FF:000036">
    <property type="entry name" value="ABSCISIC ACID-INSENSITIVE 5-like protein 2"/>
    <property type="match status" value="1"/>
</dbReference>
<reference evidence="6 7" key="1">
    <citation type="submission" date="2018-06" db="EMBL/GenBank/DDBJ databases">
        <title>The Genome of Cuscuta australis (Dodder) Provides Insight into the Evolution of Plant Parasitism.</title>
        <authorList>
            <person name="Liu H."/>
        </authorList>
    </citation>
    <scope>NUCLEOTIDE SEQUENCE [LARGE SCALE GENOMIC DNA]</scope>
    <source>
        <strain evidence="7">cv. Yunnan</strain>
        <tissue evidence="6">Vines</tissue>
    </source>
</reference>
<keyword evidence="4" id="KW-0175">Coiled coil</keyword>
<sequence length="294" mass="32851">MVSQGDEVESPLLHKEFKELGRLQSSIYNLTLDEFQNRGGKNFGSMNMDEFLTSLWSHENNNNKEEEGGSFAIPEPLCRKTVDEVWSEIQETEQAADGNRGSTVAVRRQESYQASNYREMTLEEFLVKAGVVRDRDSFRNGNDLAGGDYDLGSPQCCTGSIRSNSYFLQQGVGYGGGRGAAVVSPVSSEGLCGSRHGSEVGGRVSRKRVVDGPEEVVVARRQRRMIKNRESAARSRARKQAYTEELEAEVNHLREENSQLRLALEELENNINQENFTVMAAAAKEEVKRTWSCP</sequence>
<gene>
    <name evidence="6" type="ORF">DM860_010419</name>
</gene>
<dbReference type="GO" id="GO:0003700">
    <property type="term" value="F:DNA-binding transcription factor activity"/>
    <property type="evidence" value="ECO:0007669"/>
    <property type="project" value="InterPro"/>
</dbReference>
<evidence type="ECO:0000313" key="7">
    <source>
        <dbReference type="Proteomes" id="UP000249390"/>
    </source>
</evidence>
<dbReference type="SMART" id="SM00338">
    <property type="entry name" value="BRLZ"/>
    <property type="match status" value="1"/>
</dbReference>
<dbReference type="GO" id="GO:0045893">
    <property type="term" value="P:positive regulation of DNA-templated transcription"/>
    <property type="evidence" value="ECO:0007669"/>
    <property type="project" value="InterPro"/>
</dbReference>
<dbReference type="GO" id="GO:0005634">
    <property type="term" value="C:nucleus"/>
    <property type="evidence" value="ECO:0007669"/>
    <property type="project" value="UniProtKB-SubCell"/>
</dbReference>
<evidence type="ECO:0000256" key="1">
    <source>
        <dbReference type="ARBA" id="ARBA00004123"/>
    </source>
</evidence>
<evidence type="ECO:0000313" key="6">
    <source>
        <dbReference type="EMBL" id="RAL51701.1"/>
    </source>
</evidence>
<evidence type="ECO:0000256" key="4">
    <source>
        <dbReference type="SAM" id="Coils"/>
    </source>
</evidence>
<protein>
    <recommendedName>
        <fullName evidence="5">BZIP domain-containing protein</fullName>
    </recommendedName>
</protein>
<keyword evidence="7" id="KW-1185">Reference proteome</keyword>
<dbReference type="InterPro" id="IPR043452">
    <property type="entry name" value="BZIP46-like"/>
</dbReference>
<evidence type="ECO:0000256" key="3">
    <source>
        <dbReference type="ARBA" id="ARBA00023242"/>
    </source>
</evidence>
<feature type="domain" description="BZIP" evidence="5">
    <location>
        <begin position="218"/>
        <end position="273"/>
    </location>
</feature>
<dbReference type="PROSITE" id="PS50217">
    <property type="entry name" value="BZIP"/>
    <property type="match status" value="1"/>
</dbReference>
<dbReference type="EMBL" id="NQVE01000046">
    <property type="protein sequence ID" value="RAL51701.1"/>
    <property type="molecule type" value="Genomic_DNA"/>
</dbReference>
<keyword evidence="2" id="KW-0238">DNA-binding</keyword>
<accession>A0A328E5I7</accession>
<keyword evidence="3" id="KW-0539">Nucleus</keyword>
<dbReference type="AlphaFoldDB" id="A0A328E5I7"/>
<dbReference type="PANTHER" id="PTHR22952">
    <property type="entry name" value="CAMP-RESPONSE ELEMENT BINDING PROTEIN-RELATED"/>
    <property type="match status" value="1"/>
</dbReference>
<dbReference type="GO" id="GO:0003677">
    <property type="term" value="F:DNA binding"/>
    <property type="evidence" value="ECO:0007669"/>
    <property type="project" value="UniProtKB-KW"/>
</dbReference>
<dbReference type="CDD" id="cd14707">
    <property type="entry name" value="bZIP_plant_BZIP46"/>
    <property type="match status" value="1"/>
</dbReference>
<dbReference type="Pfam" id="PF00170">
    <property type="entry name" value="bZIP_1"/>
    <property type="match status" value="1"/>
</dbReference>
<dbReference type="SUPFAM" id="SSF57959">
    <property type="entry name" value="Leucine zipper domain"/>
    <property type="match status" value="1"/>
</dbReference>
<dbReference type="Proteomes" id="UP000249390">
    <property type="component" value="Unassembled WGS sequence"/>
</dbReference>
<organism evidence="6 7">
    <name type="scientific">Cuscuta australis</name>
    <dbReference type="NCBI Taxonomy" id="267555"/>
    <lineage>
        <taxon>Eukaryota</taxon>
        <taxon>Viridiplantae</taxon>
        <taxon>Streptophyta</taxon>
        <taxon>Embryophyta</taxon>
        <taxon>Tracheophyta</taxon>
        <taxon>Spermatophyta</taxon>
        <taxon>Magnoliopsida</taxon>
        <taxon>eudicotyledons</taxon>
        <taxon>Gunneridae</taxon>
        <taxon>Pentapetalae</taxon>
        <taxon>asterids</taxon>
        <taxon>lamiids</taxon>
        <taxon>Solanales</taxon>
        <taxon>Convolvulaceae</taxon>
        <taxon>Cuscuteae</taxon>
        <taxon>Cuscuta</taxon>
        <taxon>Cuscuta subgen. Grammica</taxon>
        <taxon>Cuscuta sect. Cleistogrammica</taxon>
    </lineage>
</organism>
<dbReference type="Gene3D" id="1.20.5.170">
    <property type="match status" value="1"/>
</dbReference>
<dbReference type="PROSITE" id="PS00036">
    <property type="entry name" value="BZIP_BASIC"/>
    <property type="match status" value="1"/>
</dbReference>
<comment type="subcellular location">
    <subcellularLocation>
        <location evidence="1">Nucleus</location>
    </subcellularLocation>
</comment>
<feature type="coiled-coil region" evidence="4">
    <location>
        <begin position="236"/>
        <end position="284"/>
    </location>
</feature>
<name>A0A328E5I7_9ASTE</name>
<comment type="caution">
    <text evidence="6">The sequence shown here is derived from an EMBL/GenBank/DDBJ whole genome shotgun (WGS) entry which is preliminary data.</text>
</comment>
<evidence type="ECO:0000259" key="5">
    <source>
        <dbReference type="PROSITE" id="PS50217"/>
    </source>
</evidence>
<evidence type="ECO:0000256" key="2">
    <source>
        <dbReference type="ARBA" id="ARBA00023125"/>
    </source>
</evidence>
<proteinExistence type="predicted"/>
<dbReference type="InterPro" id="IPR004827">
    <property type="entry name" value="bZIP"/>
</dbReference>
<dbReference type="PANTHER" id="PTHR22952:SF175">
    <property type="entry name" value="PROTEIN ABSCISIC ACID-INSENSITIVE 5"/>
    <property type="match status" value="1"/>
</dbReference>
<dbReference type="InterPro" id="IPR046347">
    <property type="entry name" value="bZIP_sf"/>
</dbReference>